<dbReference type="Pfam" id="PF07728">
    <property type="entry name" value="AAA_5"/>
    <property type="match status" value="1"/>
</dbReference>
<organism evidence="2 3">
    <name type="scientific">Giesbergeria anulus</name>
    <dbReference type="NCBI Taxonomy" id="180197"/>
    <lineage>
        <taxon>Bacteria</taxon>
        <taxon>Pseudomonadati</taxon>
        <taxon>Pseudomonadota</taxon>
        <taxon>Betaproteobacteria</taxon>
        <taxon>Burkholderiales</taxon>
        <taxon>Comamonadaceae</taxon>
        <taxon>Giesbergeria</taxon>
    </lineage>
</organism>
<evidence type="ECO:0000259" key="1">
    <source>
        <dbReference type="Pfam" id="PF07728"/>
    </source>
</evidence>
<dbReference type="Gene3D" id="3.40.50.300">
    <property type="entry name" value="P-loop containing nucleotide triphosphate hydrolases"/>
    <property type="match status" value="1"/>
</dbReference>
<gene>
    <name evidence="2" type="ORF">SAMN02982919_02877</name>
</gene>
<protein>
    <submittedName>
        <fullName evidence="2">5-methylcytosine-specific restriction enzyme B</fullName>
    </submittedName>
</protein>
<dbReference type="STRING" id="180197.SAMN02982919_02877"/>
<dbReference type="EMBL" id="FOGD01000013">
    <property type="protein sequence ID" value="SER72145.1"/>
    <property type="molecule type" value="Genomic_DNA"/>
</dbReference>
<dbReference type="SUPFAM" id="SSF52540">
    <property type="entry name" value="P-loop containing nucleoside triphosphate hydrolases"/>
    <property type="match status" value="1"/>
</dbReference>
<dbReference type="GO" id="GO:0016887">
    <property type="term" value="F:ATP hydrolysis activity"/>
    <property type="evidence" value="ECO:0007669"/>
    <property type="project" value="InterPro"/>
</dbReference>
<evidence type="ECO:0000313" key="3">
    <source>
        <dbReference type="Proteomes" id="UP000199766"/>
    </source>
</evidence>
<dbReference type="InterPro" id="IPR027417">
    <property type="entry name" value="P-loop_NTPase"/>
</dbReference>
<dbReference type="PANTHER" id="PTHR37291">
    <property type="entry name" value="5-METHYLCYTOSINE-SPECIFIC RESTRICTION ENZYME B"/>
    <property type="match status" value="1"/>
</dbReference>
<dbReference type="InterPro" id="IPR052934">
    <property type="entry name" value="Methyl-DNA_Rec/Restrict_Enz"/>
</dbReference>
<dbReference type="InterPro" id="IPR011704">
    <property type="entry name" value="ATPase_dyneun-rel_AAA"/>
</dbReference>
<keyword evidence="3" id="KW-1185">Reference proteome</keyword>
<dbReference type="AlphaFoldDB" id="A0A1H9RHV7"/>
<dbReference type="RefSeq" id="WP_218144511.1">
    <property type="nucleotide sequence ID" value="NZ_FOGD01000013.1"/>
</dbReference>
<proteinExistence type="predicted"/>
<name>A0A1H9RHV7_9BURK</name>
<dbReference type="PANTHER" id="PTHR37291:SF1">
    <property type="entry name" value="TYPE IV METHYL-DIRECTED RESTRICTION ENZYME ECOKMCRB SUBUNIT"/>
    <property type="match status" value="1"/>
</dbReference>
<dbReference type="GO" id="GO:0005524">
    <property type="term" value="F:ATP binding"/>
    <property type="evidence" value="ECO:0007669"/>
    <property type="project" value="InterPro"/>
</dbReference>
<sequence length="543" mass="60504">MDAVPLNQILFGPPGTGKTYSIVTKALEILDPSFLMQVNSDKALDRGEKREQLKKRFDELKEEKRISFTTFHQSFSYEDFVEGIRATVDDAADSSTPNFVIKKGIFAQLCDAALQNHEQNQQLGVRDDAAVWKISIGEINGGSDTRDYCYSHNEMRVGWPQAGDLSTKDYLGNSAFSPHNKNALWAFSEGAQIGDIVLCFAGNSCISAVGVVSGDYRHEAQVPEPVRKDFVQVRPVRWLLKNIDFSVKELNGNTALVQQTMYKLHRITWPRLQEALLAKGHVLSGAQAKSSVPALPYVLVIDEINRGNVSRIFGELITLLEPSKRAGASEALAVTLPYSKQPFSVPRNVYIIGTMNTTDRSLAGLDVALRRRFVFEELMPDPQALQGVVVSDDATGVSVDIARLLSVMNERIEALLDREHQLGHAYFMPLCETPTREVLAMIFKNQILPLLQEYFFDDWERIAWVLNDHRKSSKVPPFVQKHGRSLDVLFGANHGVHAVDKRWCINPKAFESLASFAEVIEIGSVPAVLDVPEHKPALMGDGN</sequence>
<feature type="domain" description="ATPase dynein-related AAA" evidence="1">
    <location>
        <begin position="287"/>
        <end position="373"/>
    </location>
</feature>
<reference evidence="2 3" key="1">
    <citation type="submission" date="2016-10" db="EMBL/GenBank/DDBJ databases">
        <authorList>
            <person name="de Groot N.N."/>
        </authorList>
    </citation>
    <scope>NUCLEOTIDE SEQUENCE [LARGE SCALE GENOMIC DNA]</scope>
    <source>
        <strain evidence="2 3">ATCC 35958</strain>
    </source>
</reference>
<dbReference type="Proteomes" id="UP000199766">
    <property type="component" value="Unassembled WGS sequence"/>
</dbReference>
<evidence type="ECO:0000313" key="2">
    <source>
        <dbReference type="EMBL" id="SER72145.1"/>
    </source>
</evidence>
<accession>A0A1H9RHV7</accession>